<dbReference type="OrthoDB" id="4628728at2"/>
<evidence type="ECO:0000313" key="4">
    <source>
        <dbReference type="Proteomes" id="UP000247781"/>
    </source>
</evidence>
<evidence type="ECO:0000313" key="3">
    <source>
        <dbReference type="EMBL" id="PXX13064.1"/>
    </source>
</evidence>
<keyword evidence="2" id="KW-1133">Transmembrane helix</keyword>
<dbReference type="EMBL" id="QJJU01000001">
    <property type="protein sequence ID" value="PXX13064.1"/>
    <property type="molecule type" value="Genomic_DNA"/>
</dbReference>
<dbReference type="AlphaFoldDB" id="A0A318HMZ1"/>
<proteinExistence type="predicted"/>
<gene>
    <name evidence="3" type="ORF">C8E89_101212</name>
</gene>
<organism evidence="3 4">
    <name type="scientific">Mycolicibacterium moriokaense</name>
    <dbReference type="NCBI Taxonomy" id="39691"/>
    <lineage>
        <taxon>Bacteria</taxon>
        <taxon>Bacillati</taxon>
        <taxon>Actinomycetota</taxon>
        <taxon>Actinomycetes</taxon>
        <taxon>Mycobacteriales</taxon>
        <taxon>Mycobacteriaceae</taxon>
        <taxon>Mycolicibacterium</taxon>
    </lineage>
</organism>
<feature type="compositionally biased region" description="Acidic residues" evidence="1">
    <location>
        <begin position="45"/>
        <end position="55"/>
    </location>
</feature>
<keyword evidence="2" id="KW-0472">Membrane</keyword>
<protein>
    <submittedName>
        <fullName evidence="3">Uncharacterized protein</fullName>
    </submittedName>
</protein>
<reference evidence="4" key="1">
    <citation type="submission" date="2018-05" db="EMBL/GenBank/DDBJ databases">
        <authorList>
            <person name="Deangelis K."/>
            <person name="Huntemann M."/>
            <person name="Clum A."/>
            <person name="Pillay M."/>
            <person name="Palaniappan K."/>
            <person name="Varghese N."/>
            <person name="Mikhailova N."/>
            <person name="Stamatis D."/>
            <person name="Reddy T."/>
            <person name="Daum C."/>
            <person name="Shapiro N."/>
            <person name="Ivanova N."/>
            <person name="Kyrpides N."/>
            <person name="Woyke T."/>
        </authorList>
    </citation>
    <scope>NUCLEOTIDE SEQUENCE [LARGE SCALE GENOMIC DNA]</scope>
    <source>
        <strain evidence="4">GAS496</strain>
    </source>
</reference>
<comment type="caution">
    <text evidence="3">The sequence shown here is derived from an EMBL/GenBank/DDBJ whole genome shotgun (WGS) entry which is preliminary data.</text>
</comment>
<evidence type="ECO:0000256" key="1">
    <source>
        <dbReference type="SAM" id="MobiDB-lite"/>
    </source>
</evidence>
<keyword evidence="2" id="KW-0812">Transmembrane</keyword>
<accession>A0A318HMZ1</accession>
<evidence type="ECO:0000256" key="2">
    <source>
        <dbReference type="SAM" id="Phobius"/>
    </source>
</evidence>
<dbReference type="Proteomes" id="UP000247781">
    <property type="component" value="Unassembled WGS sequence"/>
</dbReference>
<sequence length="210" mass="22684">MVEREASGDFDYLWDDPTDSDGLTSGDAVLETQPAEQLESPPNDPGDDLWDEPDDNFWDNQADFDDFPNDSGHFDAFDDNTWRFKPAPPPWYRTKQALTAIVAASAALAAIVVSGVLLVFRGPANTVDEMTGSVSPTAPTSAETVPVATSAEPPPPPPPTASTVDTAPRYNPTYQPRQTKEPEIGVTRTPITRAPISVAPQPRTGQHALR</sequence>
<feature type="transmembrane region" description="Helical" evidence="2">
    <location>
        <begin position="97"/>
        <end position="120"/>
    </location>
</feature>
<dbReference type="RefSeq" id="WP_110314220.1">
    <property type="nucleotide sequence ID" value="NZ_QJJU01000001.1"/>
</dbReference>
<keyword evidence="4" id="KW-1185">Reference proteome</keyword>
<feature type="region of interest" description="Disordered" evidence="1">
    <location>
        <begin position="1"/>
        <end position="55"/>
    </location>
</feature>
<reference evidence="3 4" key="2">
    <citation type="submission" date="2018-06" db="EMBL/GenBank/DDBJ databases">
        <title>Sequencing of bacterial isolates from soil warming experiment in Harvard Forest, Massachusetts, USA.</title>
        <authorList>
            <person name="Deangelis K.PhD."/>
        </authorList>
    </citation>
    <scope>NUCLEOTIDE SEQUENCE [LARGE SCALE GENOMIC DNA]</scope>
    <source>
        <strain evidence="3 4">GAS496</strain>
    </source>
</reference>
<feature type="region of interest" description="Disordered" evidence="1">
    <location>
        <begin position="130"/>
        <end position="210"/>
    </location>
</feature>
<feature type="compositionally biased region" description="Polar residues" evidence="1">
    <location>
        <begin position="132"/>
        <end position="143"/>
    </location>
</feature>
<name>A0A318HMZ1_9MYCO</name>